<feature type="domain" description="Helicase ATP-binding" evidence="3">
    <location>
        <begin position="66"/>
        <end position="215"/>
    </location>
</feature>
<dbReference type="Gene3D" id="3.40.50.10810">
    <property type="entry name" value="Tandem AAA-ATPase domain"/>
    <property type="match status" value="2"/>
</dbReference>
<comment type="caution">
    <text evidence="5">The sequence shown here is derived from an EMBL/GenBank/DDBJ whole genome shotgun (WGS) entry which is preliminary data.</text>
</comment>
<evidence type="ECO:0000259" key="3">
    <source>
        <dbReference type="PROSITE" id="PS51192"/>
    </source>
</evidence>
<dbReference type="GO" id="GO:0015616">
    <property type="term" value="F:DNA translocase activity"/>
    <property type="evidence" value="ECO:0007669"/>
    <property type="project" value="TreeGrafter"/>
</dbReference>
<feature type="compositionally biased region" description="Acidic residues" evidence="2">
    <location>
        <begin position="407"/>
        <end position="416"/>
    </location>
</feature>
<dbReference type="SMART" id="SM00490">
    <property type="entry name" value="HELICc"/>
    <property type="match status" value="1"/>
</dbReference>
<proteinExistence type="predicted"/>
<dbReference type="PROSITE" id="PS51192">
    <property type="entry name" value="HELICASE_ATP_BIND_1"/>
    <property type="match status" value="1"/>
</dbReference>
<feature type="region of interest" description="Disordered" evidence="2">
    <location>
        <begin position="383"/>
        <end position="424"/>
    </location>
</feature>
<accession>A0AAD9IMG0</accession>
<dbReference type="SMART" id="SM00487">
    <property type="entry name" value="DEXDc"/>
    <property type="match status" value="1"/>
</dbReference>
<reference evidence="5" key="1">
    <citation type="submission" date="2021-01" db="EMBL/GenBank/DDBJ databases">
        <authorList>
            <person name="Eckstrom K.M.E."/>
        </authorList>
    </citation>
    <scope>NUCLEOTIDE SEQUENCE</scope>
    <source>
        <strain evidence="5">UVCC 0001</strain>
    </source>
</reference>
<evidence type="ECO:0000256" key="2">
    <source>
        <dbReference type="SAM" id="MobiDB-lite"/>
    </source>
</evidence>
<feature type="region of interest" description="Disordered" evidence="2">
    <location>
        <begin position="799"/>
        <end position="832"/>
    </location>
</feature>
<sequence>MSRREVSDHKRAVLEQLAVYRKERQLRVARARQVLTSDDEDGESDTGASIAQKLYPHQIAGVKWLHGLLRVGKGGILADDMGLGKTMQCCAYLAGALASGTVSRALVVAPKTLVAHWAADGLHAVRARGGVLLTTYGVVQHNAAALAAAAGPADADEPRWDLVICDEGHKLKNPDMDLRQQFEKVPARTRIIISGTPIQNNLRELWSLFEFTTPGLLGDRGAFKDAFELDIVRGNDKHATRGMRERGVAAAEALRRKTAPFVLRREKGQVAVWTGRYVQTVLMAKQPAADSDGGAAASSNAGSQSESAGADAPKGLPRKTDLIVWLRLNSQQLQLYQAFMESPAVQGVLNRAGSALAALSVARKICVHPALLSERAQQGILGVGDRGAQSDQAGDGAGTPGRSGAASDDDDDDDALPSELWGTSVGSEDDEVRRLLAQVDHASLSSSCKMAFVVPLLEALAAGGHRTLVFSQRTRALDLLEAALRASGAVLAAPGRPRDQRGARAALVRAFQRPPPGSAPPPVFLLSSVVGGLGLTLTAADRVVVLDPAWNPTVDDQAVDRAYRLGQTRDVVVYRLITCGTVEEKMYRRQVFKRGLSRTGLEAGQQLRYFADAELGQLLSVDAAAAAHSLTRRRLLEEHGPGAVRDEALRADLARLRALPGFEGVSDHGLLYSQAERDPVAVREHRPAPPKQPRGPRWVAGGGGARVPGSPVRRAATQGAGQLSDLFARSLTLEAPQVPPQVSAAELAAARRREAEAALRKQEELLAKPWLLEKLPDKGDKVRDRVAALRRELAELDRGTCPEASERGGGARPKADSAAASPLERRPEAEARADLAVSRREYKLLKKELHKQAAALESLAADDPGVPELRARVKALRKQYRAAKAALSDEG</sequence>
<feature type="region of interest" description="Disordered" evidence="2">
    <location>
        <begin position="289"/>
        <end position="314"/>
    </location>
</feature>
<dbReference type="Gene3D" id="1.20.120.850">
    <property type="entry name" value="SWI2/SNF2 ATPases, N-terminal domain"/>
    <property type="match status" value="1"/>
</dbReference>
<dbReference type="EMBL" id="JASFZW010000002">
    <property type="protein sequence ID" value="KAK2079914.1"/>
    <property type="molecule type" value="Genomic_DNA"/>
</dbReference>
<dbReference type="Pfam" id="PF00176">
    <property type="entry name" value="SNF2-rel_dom"/>
    <property type="match status" value="2"/>
</dbReference>
<name>A0AAD9IMG0_PROWI</name>
<dbReference type="InterPro" id="IPR014001">
    <property type="entry name" value="Helicase_ATP-bd"/>
</dbReference>
<evidence type="ECO:0000313" key="6">
    <source>
        <dbReference type="Proteomes" id="UP001255856"/>
    </source>
</evidence>
<dbReference type="PROSITE" id="PS51194">
    <property type="entry name" value="HELICASE_CTER"/>
    <property type="match status" value="1"/>
</dbReference>
<dbReference type="Pfam" id="PF00271">
    <property type="entry name" value="Helicase_C"/>
    <property type="match status" value="1"/>
</dbReference>
<feature type="domain" description="Helicase C-terminal" evidence="4">
    <location>
        <begin position="452"/>
        <end position="616"/>
    </location>
</feature>
<dbReference type="GO" id="GO:0016787">
    <property type="term" value="F:hydrolase activity"/>
    <property type="evidence" value="ECO:0007669"/>
    <property type="project" value="UniProtKB-KW"/>
</dbReference>
<feature type="compositionally biased region" description="Low complexity" evidence="2">
    <location>
        <begin position="289"/>
        <end position="310"/>
    </location>
</feature>
<feature type="region of interest" description="Disordered" evidence="2">
    <location>
        <begin position="680"/>
        <end position="712"/>
    </location>
</feature>
<dbReference type="InterPro" id="IPR050496">
    <property type="entry name" value="SNF2_RAD54_helicase_repair"/>
</dbReference>
<feature type="compositionally biased region" description="Basic and acidic residues" evidence="2">
    <location>
        <begin position="823"/>
        <end position="832"/>
    </location>
</feature>
<dbReference type="CDD" id="cd18793">
    <property type="entry name" value="SF2_C_SNF"/>
    <property type="match status" value="1"/>
</dbReference>
<keyword evidence="1" id="KW-0378">Hydrolase</keyword>
<dbReference type="InterPro" id="IPR001650">
    <property type="entry name" value="Helicase_C-like"/>
</dbReference>
<dbReference type="PANTHER" id="PTHR45629">
    <property type="entry name" value="SNF2/RAD54 FAMILY MEMBER"/>
    <property type="match status" value="1"/>
</dbReference>
<evidence type="ECO:0000256" key="1">
    <source>
        <dbReference type="ARBA" id="ARBA00022801"/>
    </source>
</evidence>
<evidence type="ECO:0000313" key="5">
    <source>
        <dbReference type="EMBL" id="KAK2079914.1"/>
    </source>
</evidence>
<dbReference type="InterPro" id="IPR038718">
    <property type="entry name" value="SNF2-like_sf"/>
</dbReference>
<dbReference type="Gene3D" id="3.40.50.300">
    <property type="entry name" value="P-loop containing nucleotide triphosphate hydrolases"/>
    <property type="match status" value="2"/>
</dbReference>
<evidence type="ECO:0000259" key="4">
    <source>
        <dbReference type="PROSITE" id="PS51194"/>
    </source>
</evidence>
<dbReference type="PANTHER" id="PTHR45629:SF7">
    <property type="entry name" value="DNA EXCISION REPAIR PROTEIN ERCC-6-RELATED"/>
    <property type="match status" value="1"/>
</dbReference>
<dbReference type="Proteomes" id="UP001255856">
    <property type="component" value="Unassembled WGS sequence"/>
</dbReference>
<dbReference type="InterPro" id="IPR000330">
    <property type="entry name" value="SNF2_N"/>
</dbReference>
<organism evidence="5 6">
    <name type="scientific">Prototheca wickerhamii</name>
    <dbReference type="NCBI Taxonomy" id="3111"/>
    <lineage>
        <taxon>Eukaryota</taxon>
        <taxon>Viridiplantae</taxon>
        <taxon>Chlorophyta</taxon>
        <taxon>core chlorophytes</taxon>
        <taxon>Trebouxiophyceae</taxon>
        <taxon>Chlorellales</taxon>
        <taxon>Chlorellaceae</taxon>
        <taxon>Prototheca</taxon>
    </lineage>
</organism>
<dbReference type="InterPro" id="IPR049730">
    <property type="entry name" value="SNF2/RAD54-like_C"/>
</dbReference>
<dbReference type="AlphaFoldDB" id="A0AAD9IMG0"/>
<protein>
    <submittedName>
        <fullName evidence="5">Uncharacterized protein</fullName>
    </submittedName>
</protein>
<gene>
    <name evidence="5" type="ORF">QBZ16_002309</name>
</gene>
<keyword evidence="6" id="KW-1185">Reference proteome</keyword>
<dbReference type="InterPro" id="IPR027417">
    <property type="entry name" value="P-loop_NTPase"/>
</dbReference>
<dbReference type="GO" id="GO:0005524">
    <property type="term" value="F:ATP binding"/>
    <property type="evidence" value="ECO:0007669"/>
    <property type="project" value="InterPro"/>
</dbReference>
<dbReference type="SUPFAM" id="SSF52540">
    <property type="entry name" value="P-loop containing nucleoside triphosphate hydrolases"/>
    <property type="match status" value="2"/>
</dbReference>